<protein>
    <submittedName>
        <fullName evidence="1">Uncharacterized protein</fullName>
    </submittedName>
</protein>
<evidence type="ECO:0000313" key="1">
    <source>
        <dbReference type="EMBL" id="EHL32156.1"/>
    </source>
</evidence>
<dbReference type="EMBL" id="JH413802">
    <property type="protein sequence ID" value="EHL32156.1"/>
    <property type="molecule type" value="Genomic_DNA"/>
</dbReference>
<gene>
    <name evidence="1" type="ORF">LDG_5759</name>
</gene>
<organism evidence="1 2">
    <name type="scientific">Legionella drancourtii LLAP12</name>
    <dbReference type="NCBI Taxonomy" id="658187"/>
    <lineage>
        <taxon>Bacteria</taxon>
        <taxon>Pseudomonadati</taxon>
        <taxon>Pseudomonadota</taxon>
        <taxon>Gammaproteobacteria</taxon>
        <taxon>Legionellales</taxon>
        <taxon>Legionellaceae</taxon>
        <taxon>Legionella</taxon>
    </lineage>
</organism>
<proteinExistence type="predicted"/>
<name>G9EKM3_9GAMM</name>
<evidence type="ECO:0000313" key="2">
    <source>
        <dbReference type="Proteomes" id="UP000002770"/>
    </source>
</evidence>
<dbReference type="STRING" id="658187.LDG_5759"/>
<reference evidence="1 2" key="1">
    <citation type="journal article" date="2011" name="BMC Genomics">
        <title>Insight into cross-talk between intra-amoebal pathogens.</title>
        <authorList>
            <person name="Gimenez G."/>
            <person name="Bertelli C."/>
            <person name="Moliner C."/>
            <person name="Robert C."/>
            <person name="Raoult D."/>
            <person name="Fournier P.E."/>
            <person name="Greub G."/>
        </authorList>
    </citation>
    <scope>NUCLEOTIDE SEQUENCE [LARGE SCALE GENOMIC DNA]</scope>
    <source>
        <strain evidence="1 2">LLAP12</strain>
    </source>
</reference>
<dbReference type="AlphaFoldDB" id="G9EKM3"/>
<dbReference type="Proteomes" id="UP000002770">
    <property type="component" value="Unassembled WGS sequence"/>
</dbReference>
<sequence>MTDFLNLMAVTPTRHKAGNKDCDIEYQGYNTDCLRVASEIRFV</sequence>
<keyword evidence="2" id="KW-1185">Reference proteome</keyword>
<dbReference type="InParanoid" id="G9EKM3"/>
<dbReference type="HOGENOM" id="CLU_3235420_0_0_6"/>
<accession>G9EKM3</accession>